<organism evidence="1 2">
    <name type="scientific">Emticicia agri</name>
    <dbReference type="NCBI Taxonomy" id="2492393"/>
    <lineage>
        <taxon>Bacteria</taxon>
        <taxon>Pseudomonadati</taxon>
        <taxon>Bacteroidota</taxon>
        <taxon>Cytophagia</taxon>
        <taxon>Cytophagales</taxon>
        <taxon>Leadbetterellaceae</taxon>
        <taxon>Emticicia</taxon>
    </lineage>
</organism>
<sequence length="275" mass="31932">MSRIMTLSFLCAETQYENAIRYLLTQMVPMKNYAGIVCRERWVLGKETELSPGDLEKPGFFEAIIHSDKQLEITFPYPVYEDEMYLDLQLNGLHYDGGTTARQDGLINLKINYSRLAGFELDNVRFRNGYDKKNLNKLYGLVNQHLEKIFLQACGAENELQCPWEHAVLYHEAGFSFSGSQIVYHRSCDAFMGDNRIDAICHEKQIKVPELWMNHQELFNNETYPELSLKDLQVILEDMNSLGDLKAIVDVHYGTYLISTIEDNLLRFYENYPVL</sequence>
<proteinExistence type="predicted"/>
<name>A0A4Q5LU01_9BACT</name>
<comment type="caution">
    <text evidence="1">The sequence shown here is derived from an EMBL/GenBank/DDBJ whole genome shotgun (WGS) entry which is preliminary data.</text>
</comment>
<keyword evidence="2" id="KW-1185">Reference proteome</keyword>
<gene>
    <name evidence="1" type="ORF">EWM59_24360</name>
</gene>
<accession>A0A4Q5LU01</accession>
<protein>
    <submittedName>
        <fullName evidence="1">Uncharacterized protein</fullName>
    </submittedName>
</protein>
<dbReference type="EMBL" id="SEWF01000062">
    <property type="protein sequence ID" value="RYU92977.1"/>
    <property type="molecule type" value="Genomic_DNA"/>
</dbReference>
<dbReference type="RefSeq" id="WP_130023858.1">
    <property type="nucleotide sequence ID" value="NZ_SEWF01000062.1"/>
</dbReference>
<evidence type="ECO:0000313" key="1">
    <source>
        <dbReference type="EMBL" id="RYU92977.1"/>
    </source>
</evidence>
<dbReference type="AlphaFoldDB" id="A0A4Q5LU01"/>
<dbReference type="Proteomes" id="UP000293162">
    <property type="component" value="Unassembled WGS sequence"/>
</dbReference>
<reference evidence="1 2" key="1">
    <citation type="submission" date="2019-02" db="EMBL/GenBank/DDBJ databases">
        <title>Bacterial novel species Emticicia sp. 17J42-9 isolated from soil.</title>
        <authorList>
            <person name="Jung H.-Y."/>
        </authorList>
    </citation>
    <scope>NUCLEOTIDE SEQUENCE [LARGE SCALE GENOMIC DNA]</scope>
    <source>
        <strain evidence="1 2">17J42-9</strain>
    </source>
</reference>
<evidence type="ECO:0000313" key="2">
    <source>
        <dbReference type="Proteomes" id="UP000293162"/>
    </source>
</evidence>